<evidence type="ECO:0000256" key="1">
    <source>
        <dbReference type="ARBA" id="ARBA00022729"/>
    </source>
</evidence>
<evidence type="ECO:0000259" key="2">
    <source>
        <dbReference type="Pfam" id="PF18962"/>
    </source>
</evidence>
<dbReference type="Pfam" id="PF18962">
    <property type="entry name" value="Por_Secre_tail"/>
    <property type="match status" value="1"/>
</dbReference>
<dbReference type="InterPro" id="IPR026444">
    <property type="entry name" value="Secre_tail"/>
</dbReference>
<feature type="domain" description="Secretion system C-terminal sorting" evidence="2">
    <location>
        <begin position="542"/>
        <end position="616"/>
    </location>
</feature>
<evidence type="ECO:0000313" key="3">
    <source>
        <dbReference type="EMBL" id="GAA4081431.1"/>
    </source>
</evidence>
<proteinExistence type="predicted"/>
<comment type="caution">
    <text evidence="3">The sequence shown here is derived from an EMBL/GenBank/DDBJ whole genome shotgun (WGS) entry which is preliminary data.</text>
</comment>
<protein>
    <recommendedName>
        <fullName evidence="2">Secretion system C-terminal sorting domain-containing protein</fullName>
    </recommendedName>
</protein>
<sequence length="617" mass="66475">MTSNASPCLTGSPATSNSISMTVSNNNNWVGTTGLWSDTANWSCGSVPLDSSIITISSGTPTLDVNFTVGNSGSLTLDGTASLIIAPNASLTVDGSANFNARPVLFESDATGTAEFGAMTGTLIGATNVTTQRYFPAKRAFRFTSSAVTTNTTIRENWQENVNNSNTTFTNNQNPNPGFGTHITGAGGSANGFDTTISNASSLFTFNNSTALWTAVANTNVNTLNAGVPYRINVRGDRSIDMSLTSPTATPTTLRATGTLYTGTFEPSNLSNTAFAYNFIGNPYQAPVNMKTVLDNATNLNNLFYYVWDPTLNTRGAYVSVDLSTTNGTPNIGSANKFLQPGQACFVRTVANGGATMTFEESYKNLSGSNNLVFKNANQSISATSNIKMSLYDSNSLALNQTALDGSIIFFDDSNNNGVDQNDAAKFANPDEMFSTFNNGALISIEKRMQPTTSDIIPIRISQYRGTNYTIVAQGENLNGIPAYLHDQFLQTYTEIPQSGSVNYPYTVVTTNTQTSATDRFRIVYSNPLLNTANNEWKNFTLYPNPSKQGNFNIILGQPLENGKVTIYNTLGVKVYNQDLENTIENSITPNQSMPTGIYYVEIQNGNEKSIKKLIIE</sequence>
<organism evidence="3 4">
    <name type="scientific">Flavobacterium cheonanense</name>
    <dbReference type="NCBI Taxonomy" id="706183"/>
    <lineage>
        <taxon>Bacteria</taxon>
        <taxon>Pseudomonadati</taxon>
        <taxon>Bacteroidota</taxon>
        <taxon>Flavobacteriia</taxon>
        <taxon>Flavobacteriales</taxon>
        <taxon>Flavobacteriaceae</taxon>
        <taxon>Flavobacterium</taxon>
    </lineage>
</organism>
<dbReference type="EMBL" id="BAABCT010000018">
    <property type="protein sequence ID" value="GAA4081431.1"/>
    <property type="molecule type" value="Genomic_DNA"/>
</dbReference>
<dbReference type="NCBIfam" id="TIGR04183">
    <property type="entry name" value="Por_Secre_tail"/>
    <property type="match status" value="1"/>
</dbReference>
<name>A0ABP7W5A6_9FLAO</name>
<reference evidence="4" key="1">
    <citation type="journal article" date="2019" name="Int. J. Syst. Evol. Microbiol.">
        <title>The Global Catalogue of Microorganisms (GCM) 10K type strain sequencing project: providing services to taxonomists for standard genome sequencing and annotation.</title>
        <authorList>
            <consortium name="The Broad Institute Genomics Platform"/>
            <consortium name="The Broad Institute Genome Sequencing Center for Infectious Disease"/>
            <person name="Wu L."/>
            <person name="Ma J."/>
        </authorList>
    </citation>
    <scope>NUCLEOTIDE SEQUENCE [LARGE SCALE GENOMIC DNA]</scope>
    <source>
        <strain evidence="4">JCM 17069</strain>
    </source>
</reference>
<keyword evidence="1" id="KW-0732">Signal</keyword>
<dbReference type="RefSeq" id="WP_344817422.1">
    <property type="nucleotide sequence ID" value="NZ_BAABCT010000018.1"/>
</dbReference>
<dbReference type="Proteomes" id="UP001500367">
    <property type="component" value="Unassembled WGS sequence"/>
</dbReference>
<evidence type="ECO:0000313" key="4">
    <source>
        <dbReference type="Proteomes" id="UP001500367"/>
    </source>
</evidence>
<keyword evidence="4" id="KW-1185">Reference proteome</keyword>
<accession>A0ABP7W5A6</accession>
<gene>
    <name evidence="3" type="ORF">GCM10022389_29370</name>
</gene>